<dbReference type="GO" id="GO:0009436">
    <property type="term" value="P:glyoxylate catabolic process"/>
    <property type="evidence" value="ECO:0007669"/>
    <property type="project" value="UniProtKB-ARBA"/>
</dbReference>
<dbReference type="InterPro" id="IPR000192">
    <property type="entry name" value="Aminotrans_V_dom"/>
</dbReference>
<keyword evidence="6" id="KW-0808">Transferase</keyword>
<dbReference type="GO" id="GO:0019265">
    <property type="term" value="P:glycine biosynthetic process, by transamination of glyoxylate"/>
    <property type="evidence" value="ECO:0007669"/>
    <property type="project" value="TreeGrafter"/>
</dbReference>
<dbReference type="Pfam" id="PF00266">
    <property type="entry name" value="Aminotran_5"/>
    <property type="match status" value="1"/>
</dbReference>
<dbReference type="PANTHER" id="PTHR21152">
    <property type="entry name" value="AMINOTRANSFERASE CLASS V"/>
    <property type="match status" value="1"/>
</dbReference>
<evidence type="ECO:0000313" key="13">
    <source>
        <dbReference type="EMBL" id="CAG9766799.1"/>
    </source>
</evidence>
<feature type="domain" description="Aminotransferase class V" evidence="12">
    <location>
        <begin position="42"/>
        <end position="372"/>
    </location>
</feature>
<evidence type="ECO:0000256" key="4">
    <source>
        <dbReference type="ARBA" id="ARBA00009236"/>
    </source>
</evidence>
<keyword evidence="8" id="KW-0576">Peroxisome</keyword>
<proteinExistence type="inferred from homology"/>
<gene>
    <name evidence="13" type="ORF">CEUTPL_LOCUS7371</name>
</gene>
<keyword evidence="14" id="KW-1185">Reference proteome</keyword>
<organism evidence="13 14">
    <name type="scientific">Ceutorhynchus assimilis</name>
    <name type="common">cabbage seed weevil</name>
    <dbReference type="NCBI Taxonomy" id="467358"/>
    <lineage>
        <taxon>Eukaryota</taxon>
        <taxon>Metazoa</taxon>
        <taxon>Ecdysozoa</taxon>
        <taxon>Arthropoda</taxon>
        <taxon>Hexapoda</taxon>
        <taxon>Insecta</taxon>
        <taxon>Pterygota</taxon>
        <taxon>Neoptera</taxon>
        <taxon>Endopterygota</taxon>
        <taxon>Coleoptera</taxon>
        <taxon>Polyphaga</taxon>
        <taxon>Cucujiformia</taxon>
        <taxon>Curculionidae</taxon>
        <taxon>Ceutorhynchinae</taxon>
        <taxon>Ceutorhynchus</taxon>
    </lineage>
</organism>
<dbReference type="PANTHER" id="PTHR21152:SF40">
    <property type="entry name" value="ALANINE--GLYOXYLATE AMINOTRANSFERASE"/>
    <property type="match status" value="1"/>
</dbReference>
<evidence type="ECO:0000256" key="3">
    <source>
        <dbReference type="ARBA" id="ARBA00004275"/>
    </source>
</evidence>
<sequence>MEIPPPVELKLPLIVPHKVLMGPGPSNAAPRILQALSQPVLGHMHPELFTIMDEIKKGIQYIFQTKNELTLAISASGHAGLEAVMCNLLEPGDTVLVLVNGIWGERAANIAERNGAVVQKLQKSNSNDNFSIIEIENAIKGYLPKLVFVVQGESSTGIYQPLDGIGEITRRYNCLLAVDTVASLGSVPMFMDQWKIDALYTGCQKIIGVPPGVTPISFSQKAHNVIFNRKTKIPVYYLDMTLLGQQWNCFEKNLPRLYHHTTSANLLYALREGLAIVADEELENVIERHQRCAERLYKGIELLGLEFYIEDEVKRLPSVTTIKVPKGVDWKNVVDYAMKNYKFELSGGLGPTVGKVFRIGIMGYNATPENIDKTLQILKEALAYSKNDSKL</sequence>
<dbReference type="InterPro" id="IPR015421">
    <property type="entry name" value="PyrdxlP-dep_Trfase_major"/>
</dbReference>
<comment type="cofactor">
    <cofactor evidence="2 9 11">
        <name>pyridoxal 5'-phosphate</name>
        <dbReference type="ChEBI" id="CHEBI:597326"/>
    </cofactor>
</comment>
<evidence type="ECO:0000259" key="12">
    <source>
        <dbReference type="Pfam" id="PF00266"/>
    </source>
</evidence>
<evidence type="ECO:0000256" key="8">
    <source>
        <dbReference type="ARBA" id="ARBA00023140"/>
    </source>
</evidence>
<protein>
    <recommendedName>
        <fullName evidence="9">Alanine--glyoxylate aminotransferase</fullName>
        <ecNumber evidence="9">2.6.1.44</ecNumber>
    </recommendedName>
</protein>
<dbReference type="InterPro" id="IPR024169">
    <property type="entry name" value="SP_NH2Trfase/AEP_transaminase"/>
</dbReference>
<evidence type="ECO:0000256" key="11">
    <source>
        <dbReference type="PIRSR" id="PIRSR000524-50"/>
    </source>
</evidence>
<evidence type="ECO:0000256" key="9">
    <source>
        <dbReference type="PIRNR" id="PIRNR000524"/>
    </source>
</evidence>
<dbReference type="GO" id="GO:0004760">
    <property type="term" value="F:L-serine-pyruvate transaminase activity"/>
    <property type="evidence" value="ECO:0007669"/>
    <property type="project" value="TreeGrafter"/>
</dbReference>
<dbReference type="EC" id="2.6.1.44" evidence="9"/>
<comment type="catalytic activity">
    <reaction evidence="1 9">
        <text>glyoxylate + L-alanine = glycine + pyruvate</text>
        <dbReference type="Rhea" id="RHEA:24248"/>
        <dbReference type="ChEBI" id="CHEBI:15361"/>
        <dbReference type="ChEBI" id="CHEBI:36655"/>
        <dbReference type="ChEBI" id="CHEBI:57305"/>
        <dbReference type="ChEBI" id="CHEBI:57972"/>
        <dbReference type="EC" id="2.6.1.44"/>
    </reaction>
</comment>
<dbReference type="Proteomes" id="UP001152799">
    <property type="component" value="Chromosome 3"/>
</dbReference>
<comment type="subcellular location">
    <subcellularLocation>
        <location evidence="3">Peroxisome</location>
    </subcellularLocation>
</comment>
<dbReference type="FunFam" id="3.90.1150.10:FF:000039">
    <property type="entry name" value="Serine--pyruvate aminotransferase"/>
    <property type="match status" value="1"/>
</dbReference>
<accession>A0A9N9QNI2</accession>
<dbReference type="CDD" id="cd06451">
    <property type="entry name" value="AGAT_like"/>
    <property type="match status" value="1"/>
</dbReference>
<evidence type="ECO:0000256" key="5">
    <source>
        <dbReference type="ARBA" id="ARBA00022576"/>
    </source>
</evidence>
<dbReference type="InterPro" id="IPR015422">
    <property type="entry name" value="PyrdxlP-dep_Trfase_small"/>
</dbReference>
<evidence type="ECO:0000256" key="7">
    <source>
        <dbReference type="ARBA" id="ARBA00022898"/>
    </source>
</evidence>
<dbReference type="InterPro" id="IPR015424">
    <property type="entry name" value="PyrdxlP-dep_Trfase"/>
</dbReference>
<dbReference type="AlphaFoldDB" id="A0A9N9QNI2"/>
<name>A0A9N9QNI2_9CUCU</name>
<keyword evidence="7 9" id="KW-0663">Pyridoxal phosphate</keyword>
<keyword evidence="5" id="KW-0032">Aminotransferase</keyword>
<evidence type="ECO:0000256" key="6">
    <source>
        <dbReference type="ARBA" id="ARBA00022679"/>
    </source>
</evidence>
<comment type="similarity">
    <text evidence="4 9">Belongs to the class-V pyridoxal-phosphate-dependent aminotransferase family.</text>
</comment>
<dbReference type="Gene3D" id="3.40.640.10">
    <property type="entry name" value="Type I PLP-dependent aspartate aminotransferase-like (Major domain)"/>
    <property type="match status" value="1"/>
</dbReference>
<feature type="binding site" evidence="10">
    <location>
        <position position="358"/>
    </location>
    <ligand>
        <name>substrate</name>
    </ligand>
</feature>
<dbReference type="EMBL" id="OU892279">
    <property type="protein sequence ID" value="CAG9766799.1"/>
    <property type="molecule type" value="Genomic_DNA"/>
</dbReference>
<evidence type="ECO:0000256" key="1">
    <source>
        <dbReference type="ARBA" id="ARBA00001781"/>
    </source>
</evidence>
<dbReference type="GO" id="GO:0005777">
    <property type="term" value="C:peroxisome"/>
    <property type="evidence" value="ECO:0007669"/>
    <property type="project" value="UniProtKB-SubCell"/>
</dbReference>
<dbReference type="FunFam" id="3.40.640.10:FF:000027">
    <property type="entry name" value="Serine--pyruvate aminotransferase, mitochondrial"/>
    <property type="match status" value="1"/>
</dbReference>
<evidence type="ECO:0000256" key="2">
    <source>
        <dbReference type="ARBA" id="ARBA00001933"/>
    </source>
</evidence>
<dbReference type="PIRSF" id="PIRSF000524">
    <property type="entry name" value="SPT"/>
    <property type="match status" value="1"/>
</dbReference>
<evidence type="ECO:0000313" key="14">
    <source>
        <dbReference type="Proteomes" id="UP001152799"/>
    </source>
</evidence>
<dbReference type="GO" id="GO:0008453">
    <property type="term" value="F:alanine-glyoxylate transaminase activity"/>
    <property type="evidence" value="ECO:0007669"/>
    <property type="project" value="UniProtKB-EC"/>
</dbReference>
<dbReference type="OrthoDB" id="7403325at2759"/>
<reference evidence="13" key="1">
    <citation type="submission" date="2022-01" db="EMBL/GenBank/DDBJ databases">
        <authorList>
            <person name="King R."/>
        </authorList>
    </citation>
    <scope>NUCLEOTIDE SEQUENCE</scope>
</reference>
<feature type="modified residue" description="N6-(pyridoxal phosphate)lysine" evidence="11">
    <location>
        <position position="205"/>
    </location>
</feature>
<dbReference type="Gene3D" id="3.90.1150.10">
    <property type="entry name" value="Aspartate Aminotransferase, domain 1"/>
    <property type="match status" value="1"/>
</dbReference>
<evidence type="ECO:0000256" key="10">
    <source>
        <dbReference type="PIRSR" id="PIRSR000524-1"/>
    </source>
</evidence>
<dbReference type="SUPFAM" id="SSF53383">
    <property type="entry name" value="PLP-dependent transferases"/>
    <property type="match status" value="1"/>
</dbReference>